<dbReference type="RefSeq" id="WP_008330003.1">
    <property type="nucleotide sequence ID" value="NZ_CH902578.1"/>
</dbReference>
<accession>A3VG34</accession>
<dbReference type="AlphaFoldDB" id="A3VG34"/>
<evidence type="ECO:0000313" key="2">
    <source>
        <dbReference type="Proteomes" id="UP000002931"/>
    </source>
</evidence>
<dbReference type="Proteomes" id="UP000002931">
    <property type="component" value="Unassembled WGS sequence"/>
</dbReference>
<reference evidence="1 2" key="1">
    <citation type="journal article" date="2010" name="J. Bacteriol.">
        <title>Genome sequences of Pelagibaca bermudensis HTCC2601T and Maritimibacter alkaliphilus HTCC2654T, the type strains of two marine Roseobacter genera.</title>
        <authorList>
            <person name="Thrash J.C."/>
            <person name="Cho J.C."/>
            <person name="Ferriera S."/>
            <person name="Johnson J."/>
            <person name="Vergin K.L."/>
            <person name="Giovannoni S.J."/>
        </authorList>
    </citation>
    <scope>NUCLEOTIDE SEQUENCE [LARGE SCALE GENOMIC DNA]</scope>
    <source>
        <strain evidence="1 2">HTCC2654</strain>
    </source>
</reference>
<organism evidence="1 2">
    <name type="scientific">Maritimibacter alkaliphilus HTCC2654</name>
    <dbReference type="NCBI Taxonomy" id="314271"/>
    <lineage>
        <taxon>Bacteria</taxon>
        <taxon>Pseudomonadati</taxon>
        <taxon>Pseudomonadota</taxon>
        <taxon>Alphaproteobacteria</taxon>
        <taxon>Rhodobacterales</taxon>
        <taxon>Roseobacteraceae</taxon>
        <taxon>Maritimibacter</taxon>
    </lineage>
</organism>
<name>A3VG34_9RHOB</name>
<dbReference type="EMBL" id="AAMT01000007">
    <property type="protein sequence ID" value="EAQ12810.1"/>
    <property type="molecule type" value="Genomic_DNA"/>
</dbReference>
<keyword evidence="2" id="KW-1185">Reference proteome</keyword>
<dbReference type="STRING" id="314271.RB2654_06859"/>
<proteinExistence type="predicted"/>
<sequence length="79" mass="7956">MSDAPLTIRIGRLTVHGASGIVTRREADRIAGCLARDLAPALLQATAAGLPRDPAVAAVAGAVRSALSRAGLTLPEGET</sequence>
<dbReference type="HOGENOM" id="CLU_2601862_0_0_5"/>
<evidence type="ECO:0000313" key="1">
    <source>
        <dbReference type="EMBL" id="EAQ12810.1"/>
    </source>
</evidence>
<gene>
    <name evidence="1" type="ORF">RB2654_06859</name>
</gene>
<comment type="caution">
    <text evidence="1">The sequence shown here is derived from an EMBL/GenBank/DDBJ whole genome shotgun (WGS) entry which is preliminary data.</text>
</comment>
<protein>
    <submittedName>
        <fullName evidence="1">Uncharacterized protein</fullName>
    </submittedName>
</protein>